<reference evidence="1" key="1">
    <citation type="journal article" date="2014" name="Nat. Commun.">
        <title>The tobacco genome sequence and its comparison with those of tomato and potato.</title>
        <authorList>
            <person name="Sierro N."/>
            <person name="Battey J.N."/>
            <person name="Ouadi S."/>
            <person name="Bakaher N."/>
            <person name="Bovet L."/>
            <person name="Willig A."/>
            <person name="Goepfert S."/>
            <person name="Peitsch M.C."/>
            <person name="Ivanov N.V."/>
        </authorList>
    </citation>
    <scope>NUCLEOTIDE SEQUENCE [LARGE SCALE GENOMIC DNA]</scope>
</reference>
<proteinExistence type="predicted"/>
<dbReference type="Proteomes" id="UP000790787">
    <property type="component" value="Chromosome 19"/>
</dbReference>
<dbReference type="OrthoDB" id="1298068at2759"/>
<sequence>METDQQVTVKLFYHDIGQHIMMTFVYAKCSSTDRIELWDSLYYMASDMELPWLVGGDFNVLLHESEKIGGLPVHPPEYEDFAACINSCGLFDQDYKGSPYTWWNRRPNSECIFKRLDRIFLNLPFQNILPSIEVEHLIKTGSDHAPLLMTCEEHNTNFNKLKKVKVEISKWSRDIFGAIFKQIAMLEDIVKIKEQLFEDEPTIENRIVLQKCQSEMKKYLSIEE</sequence>
<evidence type="ECO:0000313" key="2">
    <source>
        <dbReference type="RefSeq" id="XP_016457746.1"/>
    </source>
</evidence>
<evidence type="ECO:0000313" key="1">
    <source>
        <dbReference type="Proteomes" id="UP000790787"/>
    </source>
</evidence>
<dbReference type="SUPFAM" id="SSF56219">
    <property type="entry name" value="DNase I-like"/>
    <property type="match status" value="1"/>
</dbReference>
<name>A0A1S3YZJ7_TOBAC</name>
<dbReference type="RefSeq" id="XP_016457746.1">
    <property type="nucleotide sequence ID" value="XM_016602260.1"/>
</dbReference>
<dbReference type="AlphaFoldDB" id="A0A1S3YZJ7"/>
<organism evidence="1 2">
    <name type="scientific">Nicotiana tabacum</name>
    <name type="common">Common tobacco</name>
    <dbReference type="NCBI Taxonomy" id="4097"/>
    <lineage>
        <taxon>Eukaryota</taxon>
        <taxon>Viridiplantae</taxon>
        <taxon>Streptophyta</taxon>
        <taxon>Embryophyta</taxon>
        <taxon>Tracheophyta</taxon>
        <taxon>Spermatophyta</taxon>
        <taxon>Magnoliopsida</taxon>
        <taxon>eudicotyledons</taxon>
        <taxon>Gunneridae</taxon>
        <taxon>Pentapetalae</taxon>
        <taxon>asterids</taxon>
        <taxon>lamiids</taxon>
        <taxon>Solanales</taxon>
        <taxon>Solanaceae</taxon>
        <taxon>Nicotianoideae</taxon>
        <taxon>Nicotianeae</taxon>
        <taxon>Nicotiana</taxon>
    </lineage>
</organism>
<protein>
    <submittedName>
        <fullName evidence="2">Uncharacterized protein LOC107781540</fullName>
    </submittedName>
</protein>
<dbReference type="PANTHER" id="PTHR33710:SF23">
    <property type="entry name" value="NON-LTR RETROELEMENT REVERSE TRANSCRIPTASE"/>
    <property type="match status" value="1"/>
</dbReference>
<gene>
    <name evidence="2" type="primary">LOC107781540</name>
</gene>
<accession>A0A1S3YZJ7</accession>
<dbReference type="GeneID" id="107781540"/>
<dbReference type="Gene3D" id="3.60.10.10">
    <property type="entry name" value="Endonuclease/exonuclease/phosphatase"/>
    <property type="match status" value="1"/>
</dbReference>
<dbReference type="InterPro" id="IPR036691">
    <property type="entry name" value="Endo/exonu/phosph_ase_sf"/>
</dbReference>
<reference evidence="2" key="2">
    <citation type="submission" date="2025-08" db="UniProtKB">
        <authorList>
            <consortium name="RefSeq"/>
        </authorList>
    </citation>
    <scope>IDENTIFICATION</scope>
    <source>
        <tissue evidence="2">Leaf</tissue>
    </source>
</reference>
<dbReference type="PaxDb" id="4097-A0A1S3YZJ7"/>
<dbReference type="KEGG" id="nta:107781540"/>
<dbReference type="PANTHER" id="PTHR33710">
    <property type="entry name" value="BNAC02G09200D PROTEIN"/>
    <property type="match status" value="1"/>
</dbReference>
<keyword evidence="1" id="KW-1185">Reference proteome</keyword>